<evidence type="ECO:0000256" key="1">
    <source>
        <dbReference type="SAM" id="MobiDB-lite"/>
    </source>
</evidence>
<evidence type="ECO:0000313" key="3">
    <source>
        <dbReference type="EMBL" id="EHL01524.1"/>
    </source>
</evidence>
<dbReference type="AlphaFoldDB" id="H0EIP3"/>
<keyword evidence="2" id="KW-1133">Transmembrane helix</keyword>
<protein>
    <submittedName>
        <fullName evidence="3">Uncharacterized protein</fullName>
    </submittedName>
</protein>
<proteinExistence type="predicted"/>
<keyword evidence="2" id="KW-0812">Transmembrane</keyword>
<sequence>MCTTTIVGNIAIAIISVEIAAGICFLLWKYIQQRRNAKAETGSQNSSILLTFERSKPKAVYNHANKQPRLRPRTSQCGYNQTSNFLSSSRCTSSRPPLLPSSFPSNTPTLQPSTPPPFSPSQFITLPHPSPLPISL</sequence>
<keyword evidence="2" id="KW-0472">Membrane</keyword>
<gene>
    <name evidence="3" type="ORF">M7I_2405</name>
</gene>
<evidence type="ECO:0000313" key="4">
    <source>
        <dbReference type="Proteomes" id="UP000005446"/>
    </source>
</evidence>
<feature type="transmembrane region" description="Helical" evidence="2">
    <location>
        <begin position="6"/>
        <end position="28"/>
    </location>
</feature>
<feature type="compositionally biased region" description="Low complexity" evidence="1">
    <location>
        <begin position="82"/>
        <end position="112"/>
    </location>
</feature>
<dbReference type="EMBL" id="AGUE01000049">
    <property type="protein sequence ID" value="EHL01524.1"/>
    <property type="molecule type" value="Genomic_DNA"/>
</dbReference>
<feature type="region of interest" description="Disordered" evidence="1">
    <location>
        <begin position="59"/>
        <end position="136"/>
    </location>
</feature>
<dbReference type="Proteomes" id="UP000005446">
    <property type="component" value="Unassembled WGS sequence"/>
</dbReference>
<keyword evidence="4" id="KW-1185">Reference proteome</keyword>
<accession>H0EIP3</accession>
<reference evidence="3 4" key="1">
    <citation type="journal article" date="2012" name="Eukaryot. Cell">
        <title>Genome sequence of the fungus Glarea lozoyensis: the first genome sequence of a species from the Helotiaceae family.</title>
        <authorList>
            <person name="Youssar L."/>
            <person name="Gruening B.A."/>
            <person name="Erxleben A."/>
            <person name="Guenther S."/>
            <person name="Huettel W."/>
        </authorList>
    </citation>
    <scope>NUCLEOTIDE SEQUENCE [LARGE SCALE GENOMIC DNA]</scope>
    <source>
        <strain evidence="4">ATCC 74030 / MF5533</strain>
    </source>
</reference>
<comment type="caution">
    <text evidence="3">The sequence shown here is derived from an EMBL/GenBank/DDBJ whole genome shotgun (WGS) entry which is preliminary data.</text>
</comment>
<organism evidence="3 4">
    <name type="scientific">Glarea lozoyensis (strain ATCC 74030 / MF5533)</name>
    <dbReference type="NCBI Taxonomy" id="1104152"/>
    <lineage>
        <taxon>Eukaryota</taxon>
        <taxon>Fungi</taxon>
        <taxon>Dikarya</taxon>
        <taxon>Ascomycota</taxon>
        <taxon>Pezizomycotina</taxon>
        <taxon>Leotiomycetes</taxon>
        <taxon>Helotiales</taxon>
        <taxon>Helotiaceae</taxon>
        <taxon>Glarea</taxon>
    </lineage>
</organism>
<dbReference type="HOGENOM" id="CLU_1875652_0_0_1"/>
<name>H0EIP3_GLAL7</name>
<dbReference type="InParanoid" id="H0EIP3"/>
<evidence type="ECO:0000256" key="2">
    <source>
        <dbReference type="SAM" id="Phobius"/>
    </source>
</evidence>